<evidence type="ECO:0000313" key="1">
    <source>
        <dbReference type="EMBL" id="GGH10336.1"/>
    </source>
</evidence>
<dbReference type="Proteomes" id="UP000596938">
    <property type="component" value="Unassembled WGS sequence"/>
</dbReference>
<organism evidence="1 2">
    <name type="scientific">Pseudarthrobacter polychromogenes</name>
    <dbReference type="NCBI Taxonomy" id="1676"/>
    <lineage>
        <taxon>Bacteria</taxon>
        <taxon>Bacillati</taxon>
        <taxon>Actinomycetota</taxon>
        <taxon>Actinomycetes</taxon>
        <taxon>Micrococcales</taxon>
        <taxon>Micrococcaceae</taxon>
        <taxon>Pseudarthrobacter</taxon>
    </lineage>
</organism>
<dbReference type="EMBL" id="BMKU01000019">
    <property type="protein sequence ID" value="GGH10336.1"/>
    <property type="molecule type" value="Genomic_DNA"/>
</dbReference>
<keyword evidence="2" id="KW-1185">Reference proteome</keyword>
<protein>
    <submittedName>
        <fullName evidence="1">Uncharacterized protein</fullName>
    </submittedName>
</protein>
<sequence length="87" mass="10194">MRVLDPETHTRESISDFLVANGVDPNRVPLQQFIYDGRKREIRVDRFMEVDGVLQLTPDKTELLVVPCRYRVLRGHEPAKYIRARSN</sequence>
<proteinExistence type="predicted"/>
<name>A0ABQ1Y302_9MICC</name>
<reference evidence="2" key="1">
    <citation type="journal article" date="2019" name="Int. J. Syst. Evol. Microbiol.">
        <title>The Global Catalogue of Microorganisms (GCM) 10K type strain sequencing project: providing services to taxonomists for standard genome sequencing and annotation.</title>
        <authorList>
            <consortium name="The Broad Institute Genomics Platform"/>
            <consortium name="The Broad Institute Genome Sequencing Center for Infectious Disease"/>
            <person name="Wu L."/>
            <person name="Ma J."/>
        </authorList>
    </citation>
    <scope>NUCLEOTIDE SEQUENCE [LARGE SCALE GENOMIC DNA]</scope>
    <source>
        <strain evidence="2">CGMCC 1.1927</strain>
    </source>
</reference>
<accession>A0ABQ1Y302</accession>
<evidence type="ECO:0000313" key="2">
    <source>
        <dbReference type="Proteomes" id="UP000596938"/>
    </source>
</evidence>
<gene>
    <name evidence="1" type="ORF">GCM10011577_39110</name>
</gene>
<comment type="caution">
    <text evidence="1">The sequence shown here is derived from an EMBL/GenBank/DDBJ whole genome shotgun (WGS) entry which is preliminary data.</text>
</comment>